<dbReference type="AlphaFoldDB" id="A0A1Y4R148"/>
<dbReference type="Pfam" id="PF05016">
    <property type="entry name" value="ParE_toxin"/>
    <property type="match status" value="1"/>
</dbReference>
<dbReference type="InterPro" id="IPR007712">
    <property type="entry name" value="RelE/ParE_toxin"/>
</dbReference>
<dbReference type="RefSeq" id="WP_047241666.1">
    <property type="nucleotide sequence ID" value="NZ_CP144495.1"/>
</dbReference>
<evidence type="ECO:0000313" key="3">
    <source>
        <dbReference type="Proteomes" id="UP000196074"/>
    </source>
</evidence>
<gene>
    <name evidence="2" type="ORF">B5E88_02290</name>
</gene>
<dbReference type="Gene3D" id="3.30.2310.20">
    <property type="entry name" value="RelE-like"/>
    <property type="match status" value="1"/>
</dbReference>
<evidence type="ECO:0000313" key="2">
    <source>
        <dbReference type="EMBL" id="OUQ11305.1"/>
    </source>
</evidence>
<proteinExistence type="predicted"/>
<name>A0A1Y4R148_9ENTE</name>
<comment type="caution">
    <text evidence="2">The sequence shown here is derived from an EMBL/GenBank/DDBJ whole genome shotgun (WGS) entry which is preliminary data.</text>
</comment>
<reference evidence="3" key="1">
    <citation type="submission" date="2017-04" db="EMBL/GenBank/DDBJ databases">
        <title>Function of individual gut microbiota members based on whole genome sequencing of pure cultures obtained from chicken caecum.</title>
        <authorList>
            <person name="Medvecky M."/>
            <person name="Cejkova D."/>
            <person name="Polansky O."/>
            <person name="Karasova D."/>
            <person name="Kubasova T."/>
            <person name="Cizek A."/>
            <person name="Rychlik I."/>
        </authorList>
    </citation>
    <scope>NUCLEOTIDE SEQUENCE [LARGE SCALE GENOMIC DNA]</scope>
    <source>
        <strain evidence="3">An144</strain>
    </source>
</reference>
<keyword evidence="1" id="KW-1277">Toxin-antitoxin system</keyword>
<accession>A0A1Y4R148</accession>
<evidence type="ECO:0000256" key="1">
    <source>
        <dbReference type="ARBA" id="ARBA00022649"/>
    </source>
</evidence>
<organism evidence="2 3">
    <name type="scientific">Enterococcus cecorum</name>
    <dbReference type="NCBI Taxonomy" id="44008"/>
    <lineage>
        <taxon>Bacteria</taxon>
        <taxon>Bacillati</taxon>
        <taxon>Bacillota</taxon>
        <taxon>Bacilli</taxon>
        <taxon>Lactobacillales</taxon>
        <taxon>Enterococcaceae</taxon>
        <taxon>Enterococcus</taxon>
    </lineage>
</organism>
<dbReference type="EMBL" id="NFLC01000003">
    <property type="protein sequence ID" value="OUQ11305.1"/>
    <property type="molecule type" value="Genomic_DNA"/>
</dbReference>
<sequence length="107" mass="12911">MDTYTIQITSQAKEYLTLIRDYIAHELKEPEIAKNMLRLLRTKMYSLDSLPHRIKCIEEKPWGDLGFRKLRVKNYYIYFRIDEALKEVQILAVIYTKVDQEKQLEKL</sequence>
<dbReference type="InterPro" id="IPR035093">
    <property type="entry name" value="RelE/ParE_toxin_dom_sf"/>
</dbReference>
<protein>
    <submittedName>
        <fullName evidence="2">Addiction module toxin RelE</fullName>
    </submittedName>
</protein>
<dbReference type="Proteomes" id="UP000196074">
    <property type="component" value="Unassembled WGS sequence"/>
</dbReference>